<keyword evidence="2" id="KW-1185">Reference proteome</keyword>
<evidence type="ECO:0008006" key="3">
    <source>
        <dbReference type="Google" id="ProtNLM"/>
    </source>
</evidence>
<evidence type="ECO:0000313" key="1">
    <source>
        <dbReference type="EMBL" id="MEU0154523.1"/>
    </source>
</evidence>
<dbReference type="RefSeq" id="WP_355666212.1">
    <property type="nucleotide sequence ID" value="NZ_JBEXRX010000072.1"/>
</dbReference>
<reference evidence="1 2" key="1">
    <citation type="submission" date="2024-06" db="EMBL/GenBank/DDBJ databases">
        <title>The Natural Products Discovery Center: Release of the First 8490 Sequenced Strains for Exploring Actinobacteria Biosynthetic Diversity.</title>
        <authorList>
            <person name="Kalkreuter E."/>
            <person name="Kautsar S.A."/>
            <person name="Yang D."/>
            <person name="Bader C.D."/>
            <person name="Teijaro C.N."/>
            <person name="Fluegel L."/>
            <person name="Davis C.M."/>
            <person name="Simpson J.R."/>
            <person name="Lauterbach L."/>
            <person name="Steele A.D."/>
            <person name="Gui C."/>
            <person name="Meng S."/>
            <person name="Li G."/>
            <person name="Viehrig K."/>
            <person name="Ye F."/>
            <person name="Su P."/>
            <person name="Kiefer A.F."/>
            <person name="Nichols A."/>
            <person name="Cepeda A.J."/>
            <person name="Yan W."/>
            <person name="Fan B."/>
            <person name="Jiang Y."/>
            <person name="Adhikari A."/>
            <person name="Zheng C.-J."/>
            <person name="Schuster L."/>
            <person name="Cowan T.M."/>
            <person name="Smanski M.J."/>
            <person name="Chevrette M.G."/>
            <person name="De Carvalho L.P.S."/>
            <person name="Shen B."/>
        </authorList>
    </citation>
    <scope>NUCLEOTIDE SEQUENCE [LARGE SCALE GENOMIC DNA]</scope>
    <source>
        <strain evidence="1 2">NPDC006286</strain>
    </source>
</reference>
<protein>
    <recommendedName>
        <fullName evidence="3">Pentapeptide repeat-containing protein</fullName>
    </recommendedName>
</protein>
<dbReference type="Gene3D" id="2.160.20.80">
    <property type="entry name" value="E3 ubiquitin-protein ligase SopA"/>
    <property type="match status" value="1"/>
</dbReference>
<dbReference type="Proteomes" id="UP001550348">
    <property type="component" value="Unassembled WGS sequence"/>
</dbReference>
<comment type="caution">
    <text evidence="1">The sequence shown here is derived from an EMBL/GenBank/DDBJ whole genome shotgun (WGS) entry which is preliminary data.</text>
</comment>
<accession>A0ABV2VNY9</accession>
<dbReference type="SUPFAM" id="SSF141571">
    <property type="entry name" value="Pentapeptide repeat-like"/>
    <property type="match status" value="1"/>
</dbReference>
<organism evidence="1 2">
    <name type="scientific">Micromonospora fulviviridis</name>
    <dbReference type="NCBI Taxonomy" id="47860"/>
    <lineage>
        <taxon>Bacteria</taxon>
        <taxon>Bacillati</taxon>
        <taxon>Actinomycetota</taxon>
        <taxon>Actinomycetes</taxon>
        <taxon>Micromonosporales</taxon>
        <taxon>Micromonosporaceae</taxon>
        <taxon>Micromonospora</taxon>
    </lineage>
</organism>
<name>A0ABV2VNY9_9ACTN</name>
<dbReference type="EMBL" id="JBEXRX010000072">
    <property type="protein sequence ID" value="MEU0154523.1"/>
    <property type="molecule type" value="Genomic_DNA"/>
</dbReference>
<gene>
    <name evidence="1" type="ORF">ABZ071_21895</name>
</gene>
<proteinExistence type="predicted"/>
<sequence>MSGAFQIEAAQMGLRRYWLARGELNGGRFGVADGNLDVSFAHARIVDVDFSGLRFSSFLAHDSVFERCDFSRTAFDHVLFGATGYGGERWDELSWPETVFRECVFARTRMPPEAYFGNARFERCVFDGARLRDLTSTQEAQFVECAFRGKIQDVNFWGTPTEHTTALGRDRNAFSGNDFTGAELLGVAFQHIDLDAQRFPGLPDYAVLDRVDQRVEAALAAMADWPDDETKNKAAWSLRFGADWAIKYNDGHALVSRDWVSRRLPPDVRDQIFWMLVNYTDDQQ</sequence>
<evidence type="ECO:0000313" key="2">
    <source>
        <dbReference type="Proteomes" id="UP001550348"/>
    </source>
</evidence>